<dbReference type="SUPFAM" id="SSF53474">
    <property type="entry name" value="alpha/beta-Hydrolases"/>
    <property type="match status" value="1"/>
</dbReference>
<dbReference type="InterPro" id="IPR000073">
    <property type="entry name" value="AB_hydrolase_1"/>
</dbReference>
<proteinExistence type="predicted"/>
<evidence type="ECO:0000313" key="2">
    <source>
        <dbReference type="EMBL" id="KAF7819878.1"/>
    </source>
</evidence>
<keyword evidence="3" id="KW-1185">Reference proteome</keyword>
<dbReference type="Pfam" id="PF12146">
    <property type="entry name" value="Hydrolase_4"/>
    <property type="match status" value="1"/>
</dbReference>
<organism evidence="2 3">
    <name type="scientific">Senna tora</name>
    <dbReference type="NCBI Taxonomy" id="362788"/>
    <lineage>
        <taxon>Eukaryota</taxon>
        <taxon>Viridiplantae</taxon>
        <taxon>Streptophyta</taxon>
        <taxon>Embryophyta</taxon>
        <taxon>Tracheophyta</taxon>
        <taxon>Spermatophyta</taxon>
        <taxon>Magnoliopsida</taxon>
        <taxon>eudicotyledons</taxon>
        <taxon>Gunneridae</taxon>
        <taxon>Pentapetalae</taxon>
        <taxon>rosids</taxon>
        <taxon>fabids</taxon>
        <taxon>Fabales</taxon>
        <taxon>Fabaceae</taxon>
        <taxon>Caesalpinioideae</taxon>
        <taxon>Cassia clade</taxon>
        <taxon>Senna</taxon>
    </lineage>
</organism>
<feature type="domain" description="Serine aminopeptidase S33" evidence="1">
    <location>
        <begin position="95"/>
        <end position="313"/>
    </location>
</feature>
<evidence type="ECO:0000259" key="1">
    <source>
        <dbReference type="Pfam" id="PF12146"/>
    </source>
</evidence>
<dbReference type="OrthoDB" id="2498029at2759"/>
<dbReference type="FunFam" id="3.40.50.1820:FF:000054">
    <property type="entry name" value="Alpha/beta-Hydrolases superfamily protein"/>
    <property type="match status" value="1"/>
</dbReference>
<dbReference type="PRINTS" id="PR00111">
    <property type="entry name" value="ABHYDROLASE"/>
</dbReference>
<dbReference type="AlphaFoldDB" id="A0A834TDB7"/>
<dbReference type="Proteomes" id="UP000634136">
    <property type="component" value="Unassembled WGS sequence"/>
</dbReference>
<name>A0A834TDB7_9FABA</name>
<dbReference type="InterPro" id="IPR022742">
    <property type="entry name" value="Hydrolase_4"/>
</dbReference>
<comment type="caution">
    <text evidence="2">The sequence shown here is derived from an EMBL/GenBank/DDBJ whole genome shotgun (WGS) entry which is preliminary data.</text>
</comment>
<dbReference type="PANTHER" id="PTHR11614">
    <property type="entry name" value="PHOSPHOLIPASE-RELATED"/>
    <property type="match status" value="1"/>
</dbReference>
<dbReference type="EMBL" id="JAAIUW010000008">
    <property type="protein sequence ID" value="KAF7819878.1"/>
    <property type="molecule type" value="Genomic_DNA"/>
</dbReference>
<evidence type="ECO:0000313" key="3">
    <source>
        <dbReference type="Proteomes" id="UP000634136"/>
    </source>
</evidence>
<dbReference type="Gene3D" id="3.40.50.1820">
    <property type="entry name" value="alpha/beta hydrolase"/>
    <property type="match status" value="1"/>
</dbReference>
<gene>
    <name evidence="2" type="ORF">G2W53_025333</name>
</gene>
<accession>A0A834TDB7</accession>
<dbReference type="InterPro" id="IPR029058">
    <property type="entry name" value="AB_hydrolase_fold"/>
</dbReference>
<reference evidence="2" key="1">
    <citation type="submission" date="2020-09" db="EMBL/GenBank/DDBJ databases">
        <title>Genome-Enabled Discovery of Anthraquinone Biosynthesis in Senna tora.</title>
        <authorList>
            <person name="Kang S.-H."/>
            <person name="Pandey R.P."/>
            <person name="Lee C.-M."/>
            <person name="Sim J.-S."/>
            <person name="Jeong J.-T."/>
            <person name="Choi B.-S."/>
            <person name="Jung M."/>
            <person name="Ginzburg D."/>
            <person name="Zhao K."/>
            <person name="Won S.Y."/>
            <person name="Oh T.-J."/>
            <person name="Yu Y."/>
            <person name="Kim N.-H."/>
            <person name="Lee O.R."/>
            <person name="Lee T.-H."/>
            <person name="Bashyal P."/>
            <person name="Kim T.-S."/>
            <person name="Lee W.-H."/>
            <person name="Kawkins C."/>
            <person name="Kim C.-K."/>
            <person name="Kim J.S."/>
            <person name="Ahn B.O."/>
            <person name="Rhee S.Y."/>
            <person name="Sohng J.K."/>
        </authorList>
    </citation>
    <scope>NUCLEOTIDE SEQUENCE</scope>
    <source>
        <tissue evidence="2">Leaf</tissue>
    </source>
</reference>
<dbReference type="InterPro" id="IPR051044">
    <property type="entry name" value="MAG_DAG_Lipase"/>
</dbReference>
<sequence length="338" mass="38571">MASEEYSGMIEEEEDKKMSLSLSEDLRHIYDSNKDEAPARRRARQAFKPLQFALHHCLFQLPADGVKTKEVYEVNSRGLEIFSKSWLPENAPLRAVLALAGYGVFAMDYPGFGLSEGLHAYIPNFDNLVDDVIEHFSKIKEQEYQHLPSFLLGESMGGAIALKMHFKQPTAWDGAALIAPLCKFAEDMLPHWLLKQILIGVAKVLPKTKLVPQKDEVKENICRDKKKRKLALYNVLLYKDKPRLGTALELLKATQEIEQRLEEVSLPLLIMHGEADIITDPSASKALYEKARVKDKKFCLYKNAYHDLLEGEPDETIFHVLNDIITWLDEHSSRKNTH</sequence>
<protein>
    <submittedName>
        <fullName evidence="2">Caffeoylshikimate esterase-like</fullName>
    </submittedName>
</protein>